<keyword evidence="2" id="KW-1185">Reference proteome</keyword>
<reference evidence="1" key="1">
    <citation type="submission" date="2019-12" db="EMBL/GenBank/DDBJ databases">
        <title>Novel species isolated from a subtropical stream in China.</title>
        <authorList>
            <person name="Lu H."/>
        </authorList>
    </citation>
    <scope>NUCLEOTIDE SEQUENCE [LARGE SCALE GENOMIC DNA]</scope>
    <source>
        <strain evidence="1">FT93W</strain>
    </source>
</reference>
<dbReference type="PIRSF" id="PIRSF015283">
    <property type="entry name" value="Regulatory_RpfE"/>
    <property type="match status" value="1"/>
</dbReference>
<dbReference type="AlphaFoldDB" id="A0A845I1V2"/>
<organism evidence="1 2">
    <name type="scientific">Duganella fentianensis</name>
    <dbReference type="NCBI Taxonomy" id="2692177"/>
    <lineage>
        <taxon>Bacteria</taxon>
        <taxon>Pseudomonadati</taxon>
        <taxon>Pseudomonadota</taxon>
        <taxon>Betaproteobacteria</taxon>
        <taxon>Burkholderiales</taxon>
        <taxon>Oxalobacteraceae</taxon>
        <taxon>Telluria group</taxon>
        <taxon>Duganella</taxon>
    </lineage>
</organism>
<accession>A0A845I1V2</accession>
<comment type="caution">
    <text evidence="1">The sequence shown here is derived from an EMBL/GenBank/DDBJ whole genome shotgun (WGS) entry which is preliminary data.</text>
</comment>
<gene>
    <name evidence="1" type="ORF">GTP23_21130</name>
</gene>
<dbReference type="EMBL" id="WWCL01000005">
    <property type="protein sequence ID" value="MYN47554.1"/>
    <property type="molecule type" value="Genomic_DNA"/>
</dbReference>
<proteinExistence type="predicted"/>
<evidence type="ECO:0008006" key="3">
    <source>
        <dbReference type="Google" id="ProtNLM"/>
    </source>
</evidence>
<name>A0A845I1V2_9BURK</name>
<protein>
    <recommendedName>
        <fullName evidence="3">Phosphoglycerate mutase</fullName>
    </recommendedName>
</protein>
<sequence>MNQLTVALPFALPPAELAGDLIRVLEAPALATLLSRHKRLRSSIFDSAVRALPHEVWLAGLDTGMTDSLALATGAMLGYGLQAAAQQGYWFMVQPSHLQLARTHLLLADQRGISLSEAESRALFDAARPSFEQQGGTLLYATPQLWFWRADDWASLDTATPDAAVTQNVSDWMPEGELARAGRRLQNEVQMAWHEHPVNQAREARGSAVINACWIWGGAAARTNAVPALAVAGGPDWLQALTDHTWRKASAQQLLAAPRPLIVPDLIGPAQAGEWSVWLERMQTIDQTWLAPLLQGLRSGQIDQLTLLLSDRERTQQADCSRLSLRTFWRKCNLNHLSKQG</sequence>
<dbReference type="InterPro" id="IPR016631">
    <property type="entry name" value="Regulatory_RpfE"/>
</dbReference>
<evidence type="ECO:0000313" key="1">
    <source>
        <dbReference type="EMBL" id="MYN47554.1"/>
    </source>
</evidence>
<evidence type="ECO:0000313" key="2">
    <source>
        <dbReference type="Proteomes" id="UP000444316"/>
    </source>
</evidence>
<dbReference type="Proteomes" id="UP000444316">
    <property type="component" value="Unassembled WGS sequence"/>
</dbReference>